<evidence type="ECO:0000313" key="2">
    <source>
        <dbReference type="Proteomes" id="UP000821865"/>
    </source>
</evidence>
<name>A0ACB8CMD6_DERSI</name>
<sequence>MGDSPELVPKPFRGLLLSERYPFEHPSVYAPEEARFLCPLCHVSESSRRAHHAGSLHRVQLALQSWPSAAGSRHRGGRYCFTPVPAPPPSPRRGIRCAPGATDGCRGTGSTGATSALGGPHLPRHGTLIRRGGGSMETPAAWQHPCATISIIGTGLMRLGHAKSAWAVIRKLGLG</sequence>
<comment type="caution">
    <text evidence="1">The sequence shown here is derived from an EMBL/GenBank/DDBJ whole genome shotgun (WGS) entry which is preliminary data.</text>
</comment>
<organism evidence="1 2">
    <name type="scientific">Dermacentor silvarum</name>
    <name type="common">Tick</name>
    <dbReference type="NCBI Taxonomy" id="543639"/>
    <lineage>
        <taxon>Eukaryota</taxon>
        <taxon>Metazoa</taxon>
        <taxon>Ecdysozoa</taxon>
        <taxon>Arthropoda</taxon>
        <taxon>Chelicerata</taxon>
        <taxon>Arachnida</taxon>
        <taxon>Acari</taxon>
        <taxon>Parasitiformes</taxon>
        <taxon>Ixodida</taxon>
        <taxon>Ixodoidea</taxon>
        <taxon>Ixodidae</taxon>
        <taxon>Rhipicephalinae</taxon>
        <taxon>Dermacentor</taxon>
    </lineage>
</organism>
<dbReference type="Proteomes" id="UP000821865">
    <property type="component" value="Chromosome 6"/>
</dbReference>
<proteinExistence type="predicted"/>
<keyword evidence="2" id="KW-1185">Reference proteome</keyword>
<accession>A0ACB8CMD6</accession>
<protein>
    <submittedName>
        <fullName evidence="1">Uncharacterized protein</fullName>
    </submittedName>
</protein>
<reference evidence="1" key="1">
    <citation type="submission" date="2020-05" db="EMBL/GenBank/DDBJ databases">
        <title>Large-scale comparative analyses of tick genomes elucidate their genetic diversity and vector capacities.</title>
        <authorList>
            <person name="Jia N."/>
            <person name="Wang J."/>
            <person name="Shi W."/>
            <person name="Du L."/>
            <person name="Sun Y."/>
            <person name="Zhan W."/>
            <person name="Jiang J."/>
            <person name="Wang Q."/>
            <person name="Zhang B."/>
            <person name="Ji P."/>
            <person name="Sakyi L.B."/>
            <person name="Cui X."/>
            <person name="Yuan T."/>
            <person name="Jiang B."/>
            <person name="Yang W."/>
            <person name="Lam T.T.-Y."/>
            <person name="Chang Q."/>
            <person name="Ding S."/>
            <person name="Wang X."/>
            <person name="Zhu J."/>
            <person name="Ruan X."/>
            <person name="Zhao L."/>
            <person name="Wei J."/>
            <person name="Que T."/>
            <person name="Du C."/>
            <person name="Cheng J."/>
            <person name="Dai P."/>
            <person name="Han X."/>
            <person name="Huang E."/>
            <person name="Gao Y."/>
            <person name="Liu J."/>
            <person name="Shao H."/>
            <person name="Ye R."/>
            <person name="Li L."/>
            <person name="Wei W."/>
            <person name="Wang X."/>
            <person name="Wang C."/>
            <person name="Yang T."/>
            <person name="Huo Q."/>
            <person name="Li W."/>
            <person name="Guo W."/>
            <person name="Chen H."/>
            <person name="Zhou L."/>
            <person name="Ni X."/>
            <person name="Tian J."/>
            <person name="Zhou Y."/>
            <person name="Sheng Y."/>
            <person name="Liu T."/>
            <person name="Pan Y."/>
            <person name="Xia L."/>
            <person name="Li J."/>
            <person name="Zhao F."/>
            <person name="Cao W."/>
        </authorList>
    </citation>
    <scope>NUCLEOTIDE SEQUENCE</scope>
    <source>
        <strain evidence="1">Dsil-2018</strain>
    </source>
</reference>
<gene>
    <name evidence="1" type="ORF">HPB49_018824</name>
</gene>
<evidence type="ECO:0000313" key="1">
    <source>
        <dbReference type="EMBL" id="KAH7945996.1"/>
    </source>
</evidence>
<dbReference type="EMBL" id="CM023475">
    <property type="protein sequence ID" value="KAH7945996.1"/>
    <property type="molecule type" value="Genomic_DNA"/>
</dbReference>